<reference evidence="2 3" key="1">
    <citation type="submission" date="2015-07" db="EMBL/GenBank/DDBJ databases">
        <title>The genome of Habropoda laboriosa.</title>
        <authorList>
            <person name="Pan H."/>
            <person name="Kapheim K."/>
        </authorList>
    </citation>
    <scope>NUCLEOTIDE SEQUENCE [LARGE SCALE GENOMIC DNA]</scope>
    <source>
        <strain evidence="2">0110345459</strain>
    </source>
</reference>
<accession>A0A0L7RAB7</accession>
<evidence type="ECO:0000313" key="3">
    <source>
        <dbReference type="Proteomes" id="UP000053825"/>
    </source>
</evidence>
<dbReference type="AlphaFoldDB" id="A0A0L7RAB7"/>
<keyword evidence="3" id="KW-1185">Reference proteome</keyword>
<dbReference type="InterPro" id="IPR006631">
    <property type="entry name" value="DM4_12"/>
</dbReference>
<dbReference type="PANTHER" id="PTHR21398">
    <property type="entry name" value="AGAP007094-PA"/>
    <property type="match status" value="1"/>
</dbReference>
<dbReference type="PANTHER" id="PTHR21398:SF11">
    <property type="entry name" value="HDC15381-RELATED"/>
    <property type="match status" value="1"/>
</dbReference>
<dbReference type="SMART" id="SM00718">
    <property type="entry name" value="DM4_12"/>
    <property type="match status" value="1"/>
</dbReference>
<protein>
    <submittedName>
        <fullName evidence="2">Uncharacterized protein</fullName>
    </submittedName>
</protein>
<dbReference type="Proteomes" id="UP000053825">
    <property type="component" value="Unassembled WGS sequence"/>
</dbReference>
<evidence type="ECO:0000256" key="1">
    <source>
        <dbReference type="SAM" id="SignalP"/>
    </source>
</evidence>
<proteinExistence type="predicted"/>
<dbReference type="STRING" id="597456.A0A0L7RAB7"/>
<dbReference type="OrthoDB" id="6358587at2759"/>
<name>A0A0L7RAB7_9HYME</name>
<organism evidence="2 3">
    <name type="scientific">Habropoda laboriosa</name>
    <dbReference type="NCBI Taxonomy" id="597456"/>
    <lineage>
        <taxon>Eukaryota</taxon>
        <taxon>Metazoa</taxon>
        <taxon>Ecdysozoa</taxon>
        <taxon>Arthropoda</taxon>
        <taxon>Hexapoda</taxon>
        <taxon>Insecta</taxon>
        <taxon>Pterygota</taxon>
        <taxon>Neoptera</taxon>
        <taxon>Endopterygota</taxon>
        <taxon>Hymenoptera</taxon>
        <taxon>Apocrita</taxon>
        <taxon>Aculeata</taxon>
        <taxon>Apoidea</taxon>
        <taxon>Anthophila</taxon>
        <taxon>Apidae</taxon>
        <taxon>Habropoda</taxon>
    </lineage>
</organism>
<dbReference type="Pfam" id="PF07841">
    <property type="entry name" value="DM4_12"/>
    <property type="match status" value="1"/>
</dbReference>
<gene>
    <name evidence="2" type="ORF">WH47_12130</name>
</gene>
<feature type="signal peptide" evidence="1">
    <location>
        <begin position="1"/>
        <end position="24"/>
    </location>
</feature>
<sequence length="202" mass="23084">MMFIQMKVDLVSLLLLLTIGRIQGSENEQLREKRQALFPPPLVYPFGGTFKLIIGFAMPVQLSGRILVYGQNIQFQYMLPDNATFFTNFFENSSRGRRRRASWNERAPVYDILQQELDRRNIDGKGCLMKNICEAASMTLKNEGLMGELLHLLLTPDYGDFPTMDEEYLEAAKSGRRHENCSTIYSTCPPGLGILDRISTIY</sequence>
<feature type="chain" id="PRO_5005575183" evidence="1">
    <location>
        <begin position="25"/>
        <end position="202"/>
    </location>
</feature>
<dbReference type="EMBL" id="KQ414618">
    <property type="protein sequence ID" value="KOC67800.1"/>
    <property type="molecule type" value="Genomic_DNA"/>
</dbReference>
<keyword evidence="1" id="KW-0732">Signal</keyword>
<evidence type="ECO:0000313" key="2">
    <source>
        <dbReference type="EMBL" id="KOC67800.1"/>
    </source>
</evidence>